<sequence>NIDNSGGSHYKISRSYPRHQDWHHQKDFVRNQKIKYISRNIRVSLDSVIDQNKFGAIIAVEFHKAFDSIKHNHILRAVEKFIPERFFNPVKALFHNESSTINIDGHAGEPINL</sequence>
<dbReference type="EMBL" id="HACA01011616">
    <property type="protein sequence ID" value="CDW28977.1"/>
    <property type="molecule type" value="Transcribed_RNA"/>
</dbReference>
<protein>
    <recommendedName>
        <fullName evidence="2">Reverse transcriptase domain-containing protein</fullName>
    </recommendedName>
</protein>
<organism evidence="1">
    <name type="scientific">Lepeophtheirus salmonis</name>
    <name type="common">Salmon louse</name>
    <name type="synonym">Caligus salmonis</name>
    <dbReference type="NCBI Taxonomy" id="72036"/>
    <lineage>
        <taxon>Eukaryota</taxon>
        <taxon>Metazoa</taxon>
        <taxon>Ecdysozoa</taxon>
        <taxon>Arthropoda</taxon>
        <taxon>Crustacea</taxon>
        <taxon>Multicrustacea</taxon>
        <taxon>Hexanauplia</taxon>
        <taxon>Copepoda</taxon>
        <taxon>Siphonostomatoida</taxon>
        <taxon>Caligidae</taxon>
        <taxon>Lepeophtheirus</taxon>
    </lineage>
</organism>
<evidence type="ECO:0008006" key="2">
    <source>
        <dbReference type="Google" id="ProtNLM"/>
    </source>
</evidence>
<dbReference type="AlphaFoldDB" id="A0A0K2TTI9"/>
<name>A0A0K2TTI9_LEPSM</name>
<reference evidence="1" key="1">
    <citation type="submission" date="2014-05" db="EMBL/GenBank/DDBJ databases">
        <authorList>
            <person name="Chronopoulou M."/>
        </authorList>
    </citation>
    <scope>NUCLEOTIDE SEQUENCE</scope>
    <source>
        <tissue evidence="1">Whole organism</tissue>
    </source>
</reference>
<accession>A0A0K2TTI9</accession>
<proteinExistence type="predicted"/>
<feature type="non-terminal residue" evidence="1">
    <location>
        <position position="1"/>
    </location>
</feature>
<evidence type="ECO:0000313" key="1">
    <source>
        <dbReference type="EMBL" id="CDW28977.1"/>
    </source>
</evidence>